<dbReference type="GeneID" id="85449014"/>
<accession>A0AAD8Q8A9</accession>
<evidence type="ECO:0000313" key="3">
    <source>
        <dbReference type="Proteomes" id="UP001230504"/>
    </source>
</evidence>
<dbReference type="EMBL" id="JAHLJV010000006">
    <property type="protein sequence ID" value="KAK1597871.1"/>
    <property type="molecule type" value="Genomic_DNA"/>
</dbReference>
<dbReference type="RefSeq" id="XP_060418617.1">
    <property type="nucleotide sequence ID" value="XM_060564774.1"/>
</dbReference>
<keyword evidence="3" id="KW-1185">Reference proteome</keyword>
<dbReference type="AlphaFoldDB" id="A0AAD8Q8A9"/>
<name>A0AAD8Q8A9_9PEZI</name>
<protein>
    <submittedName>
        <fullName evidence="2">Uncharacterized protein</fullName>
    </submittedName>
</protein>
<organism evidence="2 3">
    <name type="scientific">Colletotrichum navitas</name>
    <dbReference type="NCBI Taxonomy" id="681940"/>
    <lineage>
        <taxon>Eukaryota</taxon>
        <taxon>Fungi</taxon>
        <taxon>Dikarya</taxon>
        <taxon>Ascomycota</taxon>
        <taxon>Pezizomycotina</taxon>
        <taxon>Sordariomycetes</taxon>
        <taxon>Hypocreomycetidae</taxon>
        <taxon>Glomerellales</taxon>
        <taxon>Glomerellaceae</taxon>
        <taxon>Colletotrichum</taxon>
        <taxon>Colletotrichum graminicola species complex</taxon>
    </lineage>
</organism>
<gene>
    <name evidence="2" type="ORF">LY79DRAFT_692899</name>
</gene>
<dbReference type="Proteomes" id="UP001230504">
    <property type="component" value="Unassembled WGS sequence"/>
</dbReference>
<comment type="caution">
    <text evidence="2">The sequence shown here is derived from an EMBL/GenBank/DDBJ whole genome shotgun (WGS) entry which is preliminary data.</text>
</comment>
<reference evidence="2" key="1">
    <citation type="submission" date="2021-06" db="EMBL/GenBank/DDBJ databases">
        <title>Comparative genomics, transcriptomics and evolutionary studies reveal genomic signatures of adaptation to plant cell wall in hemibiotrophic fungi.</title>
        <authorList>
            <consortium name="DOE Joint Genome Institute"/>
            <person name="Baroncelli R."/>
            <person name="Diaz J.F."/>
            <person name="Benocci T."/>
            <person name="Peng M."/>
            <person name="Battaglia E."/>
            <person name="Haridas S."/>
            <person name="Andreopoulos W."/>
            <person name="Labutti K."/>
            <person name="Pangilinan J."/>
            <person name="Floch G.L."/>
            <person name="Makela M.R."/>
            <person name="Henrissat B."/>
            <person name="Grigoriev I.V."/>
            <person name="Crouch J.A."/>
            <person name="De Vries R.P."/>
            <person name="Sukno S.A."/>
            <person name="Thon M.R."/>
        </authorList>
    </citation>
    <scope>NUCLEOTIDE SEQUENCE</scope>
    <source>
        <strain evidence="2">CBS 125086</strain>
    </source>
</reference>
<feature type="compositionally biased region" description="Polar residues" evidence="1">
    <location>
        <begin position="24"/>
        <end position="33"/>
    </location>
</feature>
<feature type="region of interest" description="Disordered" evidence="1">
    <location>
        <begin position="24"/>
        <end position="43"/>
    </location>
</feature>
<sequence>MTTANQGTQSQGLVVLSEFHALDSSKSNDSCQLEQPPAYTPSTRTRTIENLTSYFPGHDFSPESGGSEAFQQLDSIPDTIVDDDLEKPSLMSLRISRRIEVVSDGNLISLPCSPAEQASSMARAIIEAIQGRD</sequence>
<proteinExistence type="predicted"/>
<evidence type="ECO:0000256" key="1">
    <source>
        <dbReference type="SAM" id="MobiDB-lite"/>
    </source>
</evidence>
<evidence type="ECO:0000313" key="2">
    <source>
        <dbReference type="EMBL" id="KAK1597871.1"/>
    </source>
</evidence>